<dbReference type="InterPro" id="IPR000192">
    <property type="entry name" value="Aminotrans_V_dom"/>
</dbReference>
<sequence>MPREHYLDNSATTQVWPEVADLVREVLVERYGNPSSLHSKGLEAELLMKSAAADLARILNCAPEELYFTSGGTEANNWAILSGYESRRRRATGVITTAFEHSSVLEPVQYLAERQGAQAVFVAPDGEGHIRPVDVLERVDGNTALVSLMAVNNEIGTVLPIQALTAAIKKKAPKALVHCDGVQAFGKLPINLKAWGVDLFTFTGHKIHAPKGVGALYIKKGVHLPPLVRGGKQQRGLRPGTENVAYAAALALAAKRCAKDRARNMERVTALRDRLLAWAAADGGVQINSPQDALPYIVNLSVPGFRSETLLHFLAERGVYVSSGSACAKGGPSHVLASIGLSGPRGDSALRVSMDAGNTEEDIDALCAGLEAARQSLVGRR</sequence>
<dbReference type="GO" id="GO:0051536">
    <property type="term" value="F:iron-sulfur cluster binding"/>
    <property type="evidence" value="ECO:0007669"/>
    <property type="project" value="UniProtKB-KW"/>
</dbReference>
<dbReference type="Gene3D" id="3.90.1150.10">
    <property type="entry name" value="Aspartate Aminotransferase, domain 1"/>
    <property type="match status" value="1"/>
</dbReference>
<dbReference type="Gene3D" id="1.10.260.50">
    <property type="match status" value="1"/>
</dbReference>
<dbReference type="GO" id="GO:0046872">
    <property type="term" value="F:metal ion binding"/>
    <property type="evidence" value="ECO:0007669"/>
    <property type="project" value="UniProtKB-KW"/>
</dbReference>
<dbReference type="EMBL" id="WWVX01000008">
    <property type="protein sequence ID" value="MZL70517.1"/>
    <property type="molecule type" value="Genomic_DNA"/>
</dbReference>
<dbReference type="Pfam" id="PF00266">
    <property type="entry name" value="Aminotran_5"/>
    <property type="match status" value="1"/>
</dbReference>
<dbReference type="SUPFAM" id="SSF53383">
    <property type="entry name" value="PLP-dependent transferases"/>
    <property type="match status" value="1"/>
</dbReference>
<accession>A0AAQ1MEI1</accession>
<evidence type="ECO:0000256" key="10">
    <source>
        <dbReference type="RuleBase" id="RU004504"/>
    </source>
</evidence>
<keyword evidence="15" id="KW-1185">Reference proteome</keyword>
<dbReference type="PANTHER" id="PTHR11601">
    <property type="entry name" value="CYSTEINE DESULFURYLASE FAMILY MEMBER"/>
    <property type="match status" value="1"/>
</dbReference>
<dbReference type="GO" id="GO:0031071">
    <property type="term" value="F:cysteine desulfurase activity"/>
    <property type="evidence" value="ECO:0007669"/>
    <property type="project" value="UniProtKB-EC"/>
</dbReference>
<reference evidence="12 15" key="3">
    <citation type="journal article" date="2019" name="Nat. Med.">
        <title>A library of human gut bacterial isolates paired with longitudinal multiomics data enables mechanistic microbiome research.</title>
        <authorList>
            <person name="Poyet M."/>
            <person name="Groussin M."/>
            <person name="Gibbons S.M."/>
            <person name="Avila-Pacheco J."/>
            <person name="Jiang X."/>
            <person name="Kearney S.M."/>
            <person name="Perrotta A.R."/>
            <person name="Berdy B."/>
            <person name="Zhao S."/>
            <person name="Lieberman T.D."/>
            <person name="Swanson P.K."/>
            <person name="Smith M."/>
            <person name="Roesemann S."/>
            <person name="Alexander J.E."/>
            <person name="Rich S.A."/>
            <person name="Livny J."/>
            <person name="Vlamakis H."/>
            <person name="Clish C."/>
            <person name="Bullock K."/>
            <person name="Deik A."/>
            <person name="Scott J."/>
            <person name="Pierce K.A."/>
            <person name="Xavier R.J."/>
            <person name="Alm E.J."/>
        </authorList>
    </citation>
    <scope>NUCLEOTIDE SEQUENCE [LARGE SCALE GENOMIC DNA]</scope>
    <source>
        <strain evidence="12 15">BIOML-A2</strain>
    </source>
</reference>
<gene>
    <name evidence="12" type="ORF">GT747_12240</name>
    <name evidence="13" type="ORF">SAMN05444424_2222</name>
</gene>
<comment type="caution">
    <text evidence="13">The sequence shown here is derived from an EMBL/GenBank/DDBJ whole genome shotgun (WGS) entry which is preliminary data.</text>
</comment>
<evidence type="ECO:0000256" key="7">
    <source>
        <dbReference type="ARBA" id="ARBA00023004"/>
    </source>
</evidence>
<name>A0AAQ1MEI1_9FIRM</name>
<dbReference type="Proteomes" id="UP000474718">
    <property type="component" value="Unassembled WGS sequence"/>
</dbReference>
<dbReference type="PIRSF" id="PIRSF005572">
    <property type="entry name" value="NifS"/>
    <property type="match status" value="1"/>
</dbReference>
<keyword evidence="5" id="KW-0479">Metal-binding</keyword>
<evidence type="ECO:0000256" key="5">
    <source>
        <dbReference type="ARBA" id="ARBA00022723"/>
    </source>
</evidence>
<feature type="domain" description="Aminotransferase class V" evidence="11">
    <location>
        <begin position="5"/>
        <end position="366"/>
    </location>
</feature>
<evidence type="ECO:0000256" key="3">
    <source>
        <dbReference type="ARBA" id="ARBA00012239"/>
    </source>
</evidence>
<dbReference type="EC" id="2.8.1.7" evidence="3"/>
<dbReference type="PANTHER" id="PTHR11601:SF34">
    <property type="entry name" value="CYSTEINE DESULFURASE"/>
    <property type="match status" value="1"/>
</dbReference>
<keyword evidence="8" id="KW-0411">Iron-sulfur</keyword>
<reference evidence="13" key="2">
    <citation type="submission" date="2016-11" db="EMBL/GenBank/DDBJ databases">
        <authorList>
            <person name="Varghese N."/>
            <person name="Submissions S."/>
        </authorList>
    </citation>
    <scope>NUCLEOTIDE SEQUENCE</scope>
    <source>
        <strain evidence="13">DSM 4029</strain>
    </source>
</reference>
<protein>
    <recommendedName>
        <fullName evidence="3">cysteine desulfurase</fullName>
        <ecNumber evidence="3">2.8.1.7</ecNumber>
    </recommendedName>
</protein>
<comment type="similarity">
    <text evidence="2">Belongs to the class-V pyridoxal-phosphate-dependent aminotransferase family. NifS/IscS subfamily.</text>
</comment>
<evidence type="ECO:0000256" key="8">
    <source>
        <dbReference type="ARBA" id="ARBA00023014"/>
    </source>
</evidence>
<dbReference type="Gene3D" id="3.40.640.10">
    <property type="entry name" value="Type I PLP-dependent aspartate aminotransferase-like (Major domain)"/>
    <property type="match status" value="1"/>
</dbReference>
<evidence type="ECO:0000256" key="4">
    <source>
        <dbReference type="ARBA" id="ARBA00022679"/>
    </source>
</evidence>
<evidence type="ECO:0000256" key="6">
    <source>
        <dbReference type="ARBA" id="ARBA00022898"/>
    </source>
</evidence>
<dbReference type="InterPro" id="IPR015421">
    <property type="entry name" value="PyrdxlP-dep_Trfase_major"/>
</dbReference>
<keyword evidence="4" id="KW-0808">Transferase</keyword>
<evidence type="ECO:0000313" key="15">
    <source>
        <dbReference type="Proteomes" id="UP000474718"/>
    </source>
</evidence>
<dbReference type="GO" id="GO:0008483">
    <property type="term" value="F:transaminase activity"/>
    <property type="evidence" value="ECO:0007669"/>
    <property type="project" value="UniProtKB-KW"/>
</dbReference>
<comment type="catalytic activity">
    <reaction evidence="9">
        <text>(sulfur carrier)-H + L-cysteine = (sulfur carrier)-SH + L-alanine</text>
        <dbReference type="Rhea" id="RHEA:43892"/>
        <dbReference type="Rhea" id="RHEA-COMP:14737"/>
        <dbReference type="Rhea" id="RHEA-COMP:14739"/>
        <dbReference type="ChEBI" id="CHEBI:29917"/>
        <dbReference type="ChEBI" id="CHEBI:35235"/>
        <dbReference type="ChEBI" id="CHEBI:57972"/>
        <dbReference type="ChEBI" id="CHEBI:64428"/>
        <dbReference type="EC" id="2.8.1.7"/>
    </reaction>
</comment>
<dbReference type="Proteomes" id="UP000184089">
    <property type="component" value="Unassembled WGS sequence"/>
</dbReference>
<keyword evidence="7" id="KW-0408">Iron</keyword>
<dbReference type="PROSITE" id="PS00595">
    <property type="entry name" value="AA_TRANSFER_CLASS_5"/>
    <property type="match status" value="1"/>
</dbReference>
<evidence type="ECO:0000313" key="14">
    <source>
        <dbReference type="Proteomes" id="UP000184089"/>
    </source>
</evidence>
<dbReference type="RefSeq" id="WP_044992971.1">
    <property type="nucleotide sequence ID" value="NZ_FQVY01000003.1"/>
</dbReference>
<dbReference type="AlphaFoldDB" id="A0AAQ1MEI1"/>
<dbReference type="InterPro" id="IPR015422">
    <property type="entry name" value="PyrdxlP-dep_Trfase_small"/>
</dbReference>
<evidence type="ECO:0000259" key="11">
    <source>
        <dbReference type="Pfam" id="PF00266"/>
    </source>
</evidence>
<evidence type="ECO:0000256" key="2">
    <source>
        <dbReference type="ARBA" id="ARBA00006490"/>
    </source>
</evidence>
<dbReference type="InterPro" id="IPR020578">
    <property type="entry name" value="Aminotrans_V_PyrdxlP_BS"/>
</dbReference>
<comment type="cofactor">
    <cofactor evidence="1 10">
        <name>pyridoxal 5'-phosphate</name>
        <dbReference type="ChEBI" id="CHEBI:597326"/>
    </cofactor>
</comment>
<reference evidence="14" key="1">
    <citation type="submission" date="2016-11" db="EMBL/GenBank/DDBJ databases">
        <authorList>
            <person name="Jaros S."/>
            <person name="Januszkiewicz K."/>
            <person name="Wedrychowicz H."/>
        </authorList>
    </citation>
    <scope>NUCLEOTIDE SEQUENCE [LARGE SCALE GENOMIC DNA]</scope>
    <source>
        <strain evidence="14">DSM 4029</strain>
    </source>
</reference>
<organism evidence="13 14">
    <name type="scientific">Bittarella massiliensis</name>
    <name type="common">ex Durand et al. 2017</name>
    <dbReference type="NCBI Taxonomy" id="1720313"/>
    <lineage>
        <taxon>Bacteria</taxon>
        <taxon>Bacillati</taxon>
        <taxon>Bacillota</taxon>
        <taxon>Clostridia</taxon>
        <taxon>Eubacteriales</taxon>
        <taxon>Oscillospiraceae</taxon>
        <taxon>Bittarella (ex Durand et al. 2017)</taxon>
    </lineage>
</organism>
<evidence type="ECO:0000313" key="12">
    <source>
        <dbReference type="EMBL" id="MZL70517.1"/>
    </source>
</evidence>
<proteinExistence type="inferred from homology"/>
<evidence type="ECO:0000313" key="13">
    <source>
        <dbReference type="EMBL" id="SHG35471.1"/>
    </source>
</evidence>
<evidence type="ECO:0000256" key="1">
    <source>
        <dbReference type="ARBA" id="ARBA00001933"/>
    </source>
</evidence>
<dbReference type="InterPro" id="IPR015424">
    <property type="entry name" value="PyrdxlP-dep_Trfase"/>
</dbReference>
<keyword evidence="6" id="KW-0663">Pyridoxal phosphate</keyword>
<dbReference type="InterPro" id="IPR016454">
    <property type="entry name" value="Cysteine_dSase"/>
</dbReference>
<keyword evidence="12" id="KW-0032">Aminotransferase</keyword>
<dbReference type="EMBL" id="FQVY01000003">
    <property type="protein sequence ID" value="SHG35471.1"/>
    <property type="molecule type" value="Genomic_DNA"/>
</dbReference>
<evidence type="ECO:0000256" key="9">
    <source>
        <dbReference type="ARBA" id="ARBA00050776"/>
    </source>
</evidence>